<evidence type="ECO:0000313" key="4">
    <source>
        <dbReference type="EMBL" id="MFD1048423.1"/>
    </source>
</evidence>
<dbReference type="CDD" id="cd00383">
    <property type="entry name" value="trans_reg_C"/>
    <property type="match status" value="1"/>
</dbReference>
<dbReference type="SUPFAM" id="SSF46894">
    <property type="entry name" value="C-terminal effector domain of the bipartite response regulators"/>
    <property type="match status" value="1"/>
</dbReference>
<protein>
    <submittedName>
        <fullName evidence="4">Winged helix-turn-helix domain-containing protein</fullName>
    </submittedName>
</protein>
<dbReference type="SMART" id="SM00862">
    <property type="entry name" value="Trans_reg_C"/>
    <property type="match status" value="1"/>
</dbReference>
<gene>
    <name evidence="4" type="ORF">ACFQ1S_24265</name>
</gene>
<organism evidence="4 5">
    <name type="scientific">Kibdelosporangium lantanae</name>
    <dbReference type="NCBI Taxonomy" id="1497396"/>
    <lineage>
        <taxon>Bacteria</taxon>
        <taxon>Bacillati</taxon>
        <taxon>Actinomycetota</taxon>
        <taxon>Actinomycetes</taxon>
        <taxon>Pseudonocardiales</taxon>
        <taxon>Pseudonocardiaceae</taxon>
        <taxon>Kibdelosporangium</taxon>
    </lineage>
</organism>
<dbReference type="InterPro" id="IPR036388">
    <property type="entry name" value="WH-like_DNA-bd_sf"/>
</dbReference>
<name>A0ABW3MCR0_9PSEU</name>
<dbReference type="InterPro" id="IPR016032">
    <property type="entry name" value="Sig_transdc_resp-reg_C-effctor"/>
</dbReference>
<feature type="domain" description="OmpR/PhoB-type" evidence="3">
    <location>
        <begin position="1"/>
        <end position="80"/>
    </location>
</feature>
<evidence type="ECO:0000256" key="2">
    <source>
        <dbReference type="PROSITE-ProRule" id="PRU01091"/>
    </source>
</evidence>
<dbReference type="Pfam" id="PF00486">
    <property type="entry name" value="Trans_reg_C"/>
    <property type="match status" value="1"/>
</dbReference>
<dbReference type="PROSITE" id="PS51755">
    <property type="entry name" value="OMPR_PHOB"/>
    <property type="match status" value="1"/>
</dbReference>
<proteinExistence type="predicted"/>
<keyword evidence="5" id="KW-1185">Reference proteome</keyword>
<accession>A0ABW3MCR0</accession>
<evidence type="ECO:0000313" key="5">
    <source>
        <dbReference type="Proteomes" id="UP001597045"/>
    </source>
</evidence>
<comment type="caution">
    <text evidence="4">The sequence shown here is derived from an EMBL/GenBank/DDBJ whole genome shotgun (WGS) entry which is preliminary data.</text>
</comment>
<feature type="non-terminal residue" evidence="4">
    <location>
        <position position="1"/>
    </location>
</feature>
<dbReference type="Proteomes" id="UP001597045">
    <property type="component" value="Unassembled WGS sequence"/>
</dbReference>
<evidence type="ECO:0000256" key="1">
    <source>
        <dbReference type="ARBA" id="ARBA00023125"/>
    </source>
</evidence>
<keyword evidence="1 2" id="KW-0238">DNA-binding</keyword>
<sequence length="85" mass="9332">VAHRNGQRLELAHKEFGVLEVLLAAQGRIVSAEELLERVWDEQADPFTNAVKITVSRLRTKLGDPPVIQTVAKAGYRIGDSSPTP</sequence>
<evidence type="ECO:0000259" key="3">
    <source>
        <dbReference type="PROSITE" id="PS51755"/>
    </source>
</evidence>
<feature type="DNA-binding region" description="OmpR/PhoB-type" evidence="2">
    <location>
        <begin position="1"/>
        <end position="80"/>
    </location>
</feature>
<dbReference type="EMBL" id="JBHTIS010001586">
    <property type="protein sequence ID" value="MFD1048423.1"/>
    <property type="molecule type" value="Genomic_DNA"/>
</dbReference>
<reference evidence="5" key="1">
    <citation type="journal article" date="2019" name="Int. J. Syst. Evol. Microbiol.">
        <title>The Global Catalogue of Microorganisms (GCM) 10K type strain sequencing project: providing services to taxonomists for standard genome sequencing and annotation.</title>
        <authorList>
            <consortium name="The Broad Institute Genomics Platform"/>
            <consortium name="The Broad Institute Genome Sequencing Center for Infectious Disease"/>
            <person name="Wu L."/>
            <person name="Ma J."/>
        </authorList>
    </citation>
    <scope>NUCLEOTIDE SEQUENCE [LARGE SCALE GENOMIC DNA]</scope>
    <source>
        <strain evidence="5">JCM 31486</strain>
    </source>
</reference>
<dbReference type="InterPro" id="IPR001867">
    <property type="entry name" value="OmpR/PhoB-type_DNA-bd"/>
</dbReference>
<dbReference type="Gene3D" id="1.10.10.10">
    <property type="entry name" value="Winged helix-like DNA-binding domain superfamily/Winged helix DNA-binding domain"/>
    <property type="match status" value="1"/>
</dbReference>